<dbReference type="OrthoDB" id="202825at2759"/>
<evidence type="ECO:0008006" key="7">
    <source>
        <dbReference type="Google" id="ProtNLM"/>
    </source>
</evidence>
<dbReference type="Gene3D" id="3.30.470.20">
    <property type="entry name" value="ATP-grasp fold, B domain"/>
    <property type="match status" value="1"/>
</dbReference>
<dbReference type="AlphaFoldDB" id="A0A267FGH1"/>
<dbReference type="STRING" id="282301.A0A267FGH1"/>
<dbReference type="SUPFAM" id="SSF56059">
    <property type="entry name" value="Glutathione synthetase ATP-binding domain-like"/>
    <property type="match status" value="1"/>
</dbReference>
<accession>A0A267FGH1</accession>
<keyword evidence="2" id="KW-0547">Nucleotide-binding</keyword>
<evidence type="ECO:0000313" key="5">
    <source>
        <dbReference type="EMBL" id="PAA72092.1"/>
    </source>
</evidence>
<dbReference type="PANTHER" id="PTHR12241">
    <property type="entry name" value="TUBULIN POLYGLUTAMYLASE"/>
    <property type="match status" value="1"/>
</dbReference>
<keyword evidence="6" id="KW-1185">Reference proteome</keyword>
<dbReference type="GO" id="GO:0036064">
    <property type="term" value="C:ciliary basal body"/>
    <property type="evidence" value="ECO:0007669"/>
    <property type="project" value="TreeGrafter"/>
</dbReference>
<feature type="non-terminal residue" evidence="5">
    <location>
        <position position="1"/>
    </location>
</feature>
<name>A0A267FGH1_9PLAT</name>
<evidence type="ECO:0000256" key="1">
    <source>
        <dbReference type="ARBA" id="ARBA00022598"/>
    </source>
</evidence>
<dbReference type="Pfam" id="PF03133">
    <property type="entry name" value="TTL"/>
    <property type="match status" value="1"/>
</dbReference>
<protein>
    <recommendedName>
        <fullName evidence="7">Tubulin--tyrosine ligase-like protein 9</fullName>
    </recommendedName>
</protein>
<dbReference type="GO" id="GO:0000226">
    <property type="term" value="P:microtubule cytoskeleton organization"/>
    <property type="evidence" value="ECO:0007669"/>
    <property type="project" value="TreeGrafter"/>
</dbReference>
<keyword evidence="3" id="KW-0067">ATP-binding</keyword>
<dbReference type="PROSITE" id="PS51221">
    <property type="entry name" value="TTL"/>
    <property type="match status" value="1"/>
</dbReference>
<feature type="compositionally biased region" description="Polar residues" evidence="4">
    <location>
        <begin position="25"/>
        <end position="48"/>
    </location>
</feature>
<feature type="compositionally biased region" description="Low complexity" evidence="4">
    <location>
        <begin position="594"/>
        <end position="606"/>
    </location>
</feature>
<feature type="compositionally biased region" description="Low complexity" evidence="4">
    <location>
        <begin position="97"/>
        <end position="109"/>
    </location>
</feature>
<proteinExistence type="predicted"/>
<evidence type="ECO:0000313" key="6">
    <source>
        <dbReference type="Proteomes" id="UP000215902"/>
    </source>
</evidence>
<comment type="caution">
    <text evidence="5">The sequence shown here is derived from an EMBL/GenBank/DDBJ whole genome shotgun (WGS) entry which is preliminary data.</text>
</comment>
<evidence type="ECO:0000256" key="4">
    <source>
        <dbReference type="SAM" id="MobiDB-lite"/>
    </source>
</evidence>
<dbReference type="EMBL" id="NIVC01001113">
    <property type="protein sequence ID" value="PAA72092.1"/>
    <property type="molecule type" value="Genomic_DNA"/>
</dbReference>
<organism evidence="5 6">
    <name type="scientific">Macrostomum lignano</name>
    <dbReference type="NCBI Taxonomy" id="282301"/>
    <lineage>
        <taxon>Eukaryota</taxon>
        <taxon>Metazoa</taxon>
        <taxon>Spiralia</taxon>
        <taxon>Lophotrochozoa</taxon>
        <taxon>Platyhelminthes</taxon>
        <taxon>Rhabditophora</taxon>
        <taxon>Macrostomorpha</taxon>
        <taxon>Macrostomida</taxon>
        <taxon>Macrostomidae</taxon>
        <taxon>Macrostomum</taxon>
    </lineage>
</organism>
<dbReference type="GO" id="GO:0070740">
    <property type="term" value="F:tubulin-glutamic acid ligase activity"/>
    <property type="evidence" value="ECO:0007669"/>
    <property type="project" value="TreeGrafter"/>
</dbReference>
<feature type="compositionally biased region" description="Basic residues" evidence="4">
    <location>
        <begin position="110"/>
        <end position="123"/>
    </location>
</feature>
<feature type="compositionally biased region" description="Low complexity" evidence="4">
    <location>
        <begin position="49"/>
        <end position="62"/>
    </location>
</feature>
<feature type="compositionally biased region" description="Pro residues" evidence="4">
    <location>
        <begin position="75"/>
        <end position="96"/>
    </location>
</feature>
<evidence type="ECO:0000256" key="2">
    <source>
        <dbReference type="ARBA" id="ARBA00022741"/>
    </source>
</evidence>
<dbReference type="Proteomes" id="UP000215902">
    <property type="component" value="Unassembled WGS sequence"/>
</dbReference>
<sequence length="731" mass="79841">CATAVTDPGAKDSNLSNHRQDELSKTNSVNIIRAQTASVRLTQRSVGRSSSSSSASTSSASDSDVDKKETVDVPRQPPRPSTPTPPTPTPPTPRPKSSPATGQNSTTASKTKKPTAASRRKRQPALLPSLFPGVPAALNFAAEGEFLEPASSPVLERTRRQLLKWRLSPATPGVVRRVVARSGFKFLPKTGPGDEFDCVESDEWLGYFGRHMKPAEFSAIREYQKVNHFPGSFTLGRKDRLWQGLRRFRVKYGDFFDIAPATYCLPDDLLALRQAWEAVASNLDTSISAASASSVSSTSSFSSGSASDANLDCSGSPMWILKPPASCRGQGIRLLNKWHQVPKRRSALIQEYINRPYLIDGNKFDLRVYVYVTSFDPLRAYVHELGLVRFASSQYDASDPGNRFAHLTNYSVNKHSRTYRPSQQDGSGHKWSLQALWTRLRSEGRNPLAVWESVKLVVLKALLSGQAHIANQVRLLCRRSCCAHELFGFDILLDEDLRPWLLEVNVSPSLNTDTQLDNRIKDAVIADALRLAGFRLPPGAQDPELSSFDSDDYDSDEGGSGGKEKSPAGPAAELDIGLPPTGRPSTSGAPRTVAAAPPSSPSHSSSRLADDERAKRAFFCAPSWRRRLPRLLDGPLTPRDLRCLTRAVDEYQRRGGFERLAPAGGDLGLRCLSCCGGRPSYSSLLLHAFVSRYGHAGKEGINLLVAGCRAGLHKSSDATDRQLWSPPAGLR</sequence>
<keyword evidence="1" id="KW-0436">Ligase</keyword>
<reference evidence="5 6" key="1">
    <citation type="submission" date="2017-06" db="EMBL/GenBank/DDBJ databases">
        <title>A platform for efficient transgenesis in Macrostomum lignano, a flatworm model organism for stem cell research.</title>
        <authorList>
            <person name="Berezikov E."/>
        </authorList>
    </citation>
    <scope>NUCLEOTIDE SEQUENCE [LARGE SCALE GENOMIC DNA]</scope>
    <source>
        <strain evidence="5">DV1</strain>
        <tissue evidence="5">Whole organism</tissue>
    </source>
</reference>
<dbReference type="InterPro" id="IPR004344">
    <property type="entry name" value="TTL/TTLL_fam"/>
</dbReference>
<dbReference type="GO" id="GO:0015631">
    <property type="term" value="F:tubulin binding"/>
    <property type="evidence" value="ECO:0007669"/>
    <property type="project" value="TreeGrafter"/>
</dbReference>
<feature type="region of interest" description="Disordered" evidence="4">
    <location>
        <begin position="537"/>
        <end position="610"/>
    </location>
</feature>
<dbReference type="PANTHER" id="PTHR12241:SF162">
    <property type="entry name" value="TUBULIN MONOGLUTAMYLASE TTLL4"/>
    <property type="match status" value="1"/>
</dbReference>
<feature type="region of interest" description="Disordered" evidence="4">
    <location>
        <begin position="1"/>
        <end position="128"/>
    </location>
</feature>
<evidence type="ECO:0000256" key="3">
    <source>
        <dbReference type="ARBA" id="ARBA00022840"/>
    </source>
</evidence>
<gene>
    <name evidence="5" type="ORF">BOX15_Mlig028103g4</name>
</gene>
<dbReference type="GO" id="GO:0005524">
    <property type="term" value="F:ATP binding"/>
    <property type="evidence" value="ECO:0007669"/>
    <property type="project" value="UniProtKB-KW"/>
</dbReference>